<dbReference type="Pfam" id="PF04187">
    <property type="entry name" value="Cofac_haem_bdg"/>
    <property type="match status" value="1"/>
</dbReference>
<name>A0A074TER3_9RHOB</name>
<dbReference type="EMBL" id="JHEH01000007">
    <property type="protein sequence ID" value="KEP70159.1"/>
    <property type="molecule type" value="Genomic_DNA"/>
</dbReference>
<dbReference type="STRING" id="1185766.SAMN05216224_101397"/>
<feature type="domain" description="Haem-binding uptake Tiki superfamily ChaN" evidence="2">
    <location>
        <begin position="41"/>
        <end position="230"/>
    </location>
</feature>
<reference evidence="3 4" key="1">
    <citation type="submission" date="2014-03" db="EMBL/GenBank/DDBJ databases">
        <title>The draft genome sequence of Thioclava dalianensis DLFJ1-1.</title>
        <authorList>
            <person name="Lai Q."/>
            <person name="Shao Z."/>
        </authorList>
    </citation>
    <scope>NUCLEOTIDE SEQUENCE [LARGE SCALE GENOMIC DNA]</scope>
    <source>
        <strain evidence="3 4">DLFJ1-1</strain>
    </source>
</reference>
<dbReference type="CDD" id="cd14727">
    <property type="entry name" value="ChanN-like"/>
    <property type="match status" value="1"/>
</dbReference>
<dbReference type="eggNOG" id="COG3016">
    <property type="taxonomic scope" value="Bacteria"/>
</dbReference>
<dbReference type="InterPro" id="IPR007314">
    <property type="entry name" value="Cofac_haem-bd_dom"/>
</dbReference>
<dbReference type="Proteomes" id="UP000027725">
    <property type="component" value="Unassembled WGS sequence"/>
</dbReference>
<protein>
    <recommendedName>
        <fullName evidence="2">Haem-binding uptake Tiki superfamily ChaN domain-containing protein</fullName>
    </recommendedName>
</protein>
<sequence>MKQAIAALYALTFGMALGTPLLASDLSGEIKPVSLDSLSGDIFVLGEVHDNPTHHRNQARALRAIAPKAVVFEMLSPEQAARITPDLLQDPAALGRAVGWEEAGWPDIALYAPVFDAIGEARIFGATQPRAQVRAAMTTPLPDVFGPQAARYGLDRAYPDALQRQLEDQAQVDHCNALPPEMLPGMVAAQRFRDAAFARSVQQAYEETGGPVALIAGSGHARTDLGVPAILRQLDPTARIVALGQIERAAGASPSNPPPYDIWIVTPPTPRPDPCAAFK</sequence>
<evidence type="ECO:0000313" key="4">
    <source>
        <dbReference type="Proteomes" id="UP000027725"/>
    </source>
</evidence>
<dbReference type="Gene3D" id="3.40.50.11550">
    <property type="match status" value="2"/>
</dbReference>
<dbReference type="SUPFAM" id="SSF159501">
    <property type="entry name" value="EreA/ChaN-like"/>
    <property type="match status" value="1"/>
</dbReference>
<keyword evidence="4" id="KW-1185">Reference proteome</keyword>
<keyword evidence="1" id="KW-0732">Signal</keyword>
<dbReference type="RefSeq" id="WP_038064581.1">
    <property type="nucleotide sequence ID" value="NZ_FOVB01000001.1"/>
</dbReference>
<evidence type="ECO:0000256" key="1">
    <source>
        <dbReference type="SAM" id="SignalP"/>
    </source>
</evidence>
<evidence type="ECO:0000313" key="3">
    <source>
        <dbReference type="EMBL" id="KEP70159.1"/>
    </source>
</evidence>
<comment type="caution">
    <text evidence="3">The sequence shown here is derived from an EMBL/GenBank/DDBJ whole genome shotgun (WGS) entry which is preliminary data.</text>
</comment>
<gene>
    <name evidence="3" type="ORF">DL1_18685</name>
</gene>
<evidence type="ECO:0000259" key="2">
    <source>
        <dbReference type="Pfam" id="PF04187"/>
    </source>
</evidence>
<organism evidence="3 4">
    <name type="scientific">Thioclava dalianensis</name>
    <dbReference type="NCBI Taxonomy" id="1185766"/>
    <lineage>
        <taxon>Bacteria</taxon>
        <taxon>Pseudomonadati</taxon>
        <taxon>Pseudomonadota</taxon>
        <taxon>Alphaproteobacteria</taxon>
        <taxon>Rhodobacterales</taxon>
        <taxon>Paracoccaceae</taxon>
        <taxon>Thioclava</taxon>
    </lineage>
</organism>
<proteinExistence type="predicted"/>
<feature type="signal peptide" evidence="1">
    <location>
        <begin position="1"/>
        <end position="23"/>
    </location>
</feature>
<accession>A0A074TER3</accession>
<dbReference type="AlphaFoldDB" id="A0A074TER3"/>
<feature type="chain" id="PRO_5001700918" description="Haem-binding uptake Tiki superfamily ChaN domain-containing protein" evidence="1">
    <location>
        <begin position="24"/>
        <end position="279"/>
    </location>
</feature>